<evidence type="ECO:0000256" key="6">
    <source>
        <dbReference type="ARBA" id="ARBA00022491"/>
    </source>
</evidence>
<dbReference type="OrthoDB" id="422362at2759"/>
<feature type="compositionally biased region" description="Low complexity" evidence="15">
    <location>
        <begin position="890"/>
        <end position="908"/>
    </location>
</feature>
<keyword evidence="12" id="KW-0539">Nucleus</keyword>
<evidence type="ECO:0000256" key="14">
    <source>
        <dbReference type="ARBA" id="ARBA00047545"/>
    </source>
</evidence>
<feature type="compositionally biased region" description="Basic and acidic residues" evidence="15">
    <location>
        <begin position="654"/>
        <end position="673"/>
    </location>
</feature>
<evidence type="ECO:0000256" key="9">
    <source>
        <dbReference type="ARBA" id="ARBA00022691"/>
    </source>
</evidence>
<keyword evidence="7 19" id="KW-0489">Methyltransferase</keyword>
<dbReference type="Gene3D" id="1.10.1740.100">
    <property type="entry name" value="Set2, Rpb1 interacting domain"/>
    <property type="match status" value="1"/>
</dbReference>
<feature type="domain" description="AWS" evidence="18">
    <location>
        <begin position="143"/>
        <end position="197"/>
    </location>
</feature>
<dbReference type="InterPro" id="IPR003616">
    <property type="entry name" value="Post-SET_dom"/>
</dbReference>
<dbReference type="AlphaFoldDB" id="A0A427YK60"/>
<feature type="region of interest" description="Disordered" evidence="15">
    <location>
        <begin position="1"/>
        <end position="109"/>
    </location>
</feature>
<comment type="subcellular location">
    <subcellularLocation>
        <location evidence="2">Chromosome</location>
    </subcellularLocation>
    <subcellularLocation>
        <location evidence="1">Nucleus</location>
    </subcellularLocation>
</comment>
<dbReference type="GO" id="GO:0005694">
    <property type="term" value="C:chromosome"/>
    <property type="evidence" value="ECO:0007669"/>
    <property type="project" value="UniProtKB-SubCell"/>
</dbReference>
<feature type="compositionally biased region" description="Acidic residues" evidence="15">
    <location>
        <begin position="825"/>
        <end position="854"/>
    </location>
</feature>
<evidence type="ECO:0000313" key="19">
    <source>
        <dbReference type="EMBL" id="RSH91475.1"/>
    </source>
</evidence>
<evidence type="ECO:0000256" key="11">
    <source>
        <dbReference type="ARBA" id="ARBA00023163"/>
    </source>
</evidence>
<dbReference type="PROSITE" id="PS50868">
    <property type="entry name" value="POST_SET"/>
    <property type="match status" value="1"/>
</dbReference>
<evidence type="ECO:0000256" key="13">
    <source>
        <dbReference type="ARBA" id="ARBA00030091"/>
    </source>
</evidence>
<accession>A0A427YK60</accession>
<dbReference type="CDD" id="cd19172">
    <property type="entry name" value="SET_SETD2"/>
    <property type="match status" value="1"/>
</dbReference>
<dbReference type="InterPro" id="IPR044437">
    <property type="entry name" value="SETD2/Set2_SET"/>
</dbReference>
<dbReference type="PROSITE" id="PS51215">
    <property type="entry name" value="AWS"/>
    <property type="match status" value="1"/>
</dbReference>
<dbReference type="EMBL" id="RSCD01000008">
    <property type="protein sequence ID" value="RSH91475.1"/>
    <property type="molecule type" value="Genomic_DNA"/>
</dbReference>
<organism evidence="19 20">
    <name type="scientific">Saitozyma podzolica</name>
    <dbReference type="NCBI Taxonomy" id="1890683"/>
    <lineage>
        <taxon>Eukaryota</taxon>
        <taxon>Fungi</taxon>
        <taxon>Dikarya</taxon>
        <taxon>Basidiomycota</taxon>
        <taxon>Agaricomycotina</taxon>
        <taxon>Tremellomycetes</taxon>
        <taxon>Tremellales</taxon>
        <taxon>Trimorphomycetaceae</taxon>
        <taxon>Saitozyma</taxon>
    </lineage>
</organism>
<feature type="compositionally biased region" description="Low complexity" evidence="15">
    <location>
        <begin position="628"/>
        <end position="645"/>
    </location>
</feature>
<feature type="domain" description="SET" evidence="16">
    <location>
        <begin position="199"/>
        <end position="316"/>
    </location>
</feature>
<dbReference type="InterPro" id="IPR046341">
    <property type="entry name" value="SET_dom_sf"/>
</dbReference>
<dbReference type="GO" id="GO:0005634">
    <property type="term" value="C:nucleus"/>
    <property type="evidence" value="ECO:0007669"/>
    <property type="project" value="UniProtKB-SubCell"/>
</dbReference>
<evidence type="ECO:0000256" key="1">
    <source>
        <dbReference type="ARBA" id="ARBA00004123"/>
    </source>
</evidence>
<dbReference type="InterPro" id="IPR013257">
    <property type="entry name" value="SRI"/>
</dbReference>
<evidence type="ECO:0000256" key="5">
    <source>
        <dbReference type="ARBA" id="ARBA00022454"/>
    </source>
</evidence>
<feature type="region of interest" description="Disordered" evidence="15">
    <location>
        <begin position="572"/>
        <end position="602"/>
    </location>
</feature>
<dbReference type="Pfam" id="PF00856">
    <property type="entry name" value="SET"/>
    <property type="match status" value="1"/>
</dbReference>
<feature type="region of interest" description="Disordered" evidence="15">
    <location>
        <begin position="713"/>
        <end position="857"/>
    </location>
</feature>
<dbReference type="InterPro" id="IPR050777">
    <property type="entry name" value="SET2_Histone-Lys_MeTrsfase"/>
</dbReference>
<dbReference type="InterPro" id="IPR025788">
    <property type="entry name" value="Set2_fungi"/>
</dbReference>
<reference evidence="19 20" key="1">
    <citation type="submission" date="2018-11" db="EMBL/GenBank/DDBJ databases">
        <title>Genome sequence of Saitozyma podzolica DSM 27192.</title>
        <authorList>
            <person name="Aliyu H."/>
            <person name="Gorte O."/>
            <person name="Ochsenreither K."/>
        </authorList>
    </citation>
    <scope>NUCLEOTIDE SEQUENCE [LARGE SCALE GENOMIC DNA]</scope>
    <source>
        <strain evidence="19 20">DSM 27192</strain>
    </source>
</reference>
<dbReference type="SMART" id="SM00317">
    <property type="entry name" value="SET"/>
    <property type="match status" value="1"/>
</dbReference>
<evidence type="ECO:0000259" key="18">
    <source>
        <dbReference type="PROSITE" id="PS51215"/>
    </source>
</evidence>
<evidence type="ECO:0000256" key="2">
    <source>
        <dbReference type="ARBA" id="ARBA00004286"/>
    </source>
</evidence>
<dbReference type="PANTHER" id="PTHR22884">
    <property type="entry name" value="SET DOMAIN PROTEINS"/>
    <property type="match status" value="1"/>
</dbReference>
<sequence>MSEFKDEPPFPGVKAEDPPSASVAALFSPNSPPPPGHAESSRSHSASPARINIDSAVKVEGYEAGLGQAGDADEYDDEKPDFLPEDLLPTPRRKKKGTSRTPPPKPALVDHLPVAWDEAHESFGTLEKCVYEHKTLGLSREQDEMMVCDCVYDRDDPDAEPCGPDSDCINRAIFIECLAGQCRAGNHCHNQRFAKRQFANVQIVQTELKGFGLRAEEDLPSGTLIYEYIGEVVAEKTFRKRMQAYADEGIKHFYFMMLQKEEYIDATKKGGIGRFANHSCNPNSEVQKWVVGRRLRMGIFTKRDVLRGEEITFNYNVDRYGHDAQTCYCGEANCSGFIGGKTQTDIGAMDDLFLDALGISDEVEALGLKGSKKKKGRKLGEDFVPVLRPIEVVEAQKVSAAMRQSMENRKMMSRLLERVKLTDEMAVHRQLMRMHGFSLMYMVLTEMVDDRDTVLLALEGMSKWKLQIRNKIEDSKVEEPVRALADGEDEAISGIAKQLLEYWSTLELSYRIPRVSRIESVSTVVVISADIQLDAEDEAGTTTIAEANSYTPIREHRRPEAWENTPSIQLEIAPVRPRPPPIFARPRPAPPPPPPAKATPAHSNDRLKLDAIIALAQQTVAAANTATAGSPAASAAAESSRSGSRPADEFNAGNDERRKRVKRGHAEDEERKEKRLTKLVGEVVVRSMSKYKEQMEHDTFKRYAKECTAVLVEKEKKGHSYSSNRHPSLSEEKKTRMKAFTKEYTHKVLRKLKDKGKLRRPSSSTNGHSHRDHSSHAHPRDGSTSTSSPVTATPGATPLSLSLSTPSAFTQTPTPSRHSSALAGELDDIFGVDPPDDDMDMDMDMEEDAEDASPEDIATPDQELAIRSEHTAETTNGKLRLIPVVKEVSGLDTPGTPSSGGPSPMDRR</sequence>
<keyword evidence="6" id="KW-0678">Repressor</keyword>
<dbReference type="InterPro" id="IPR006560">
    <property type="entry name" value="AWS_dom"/>
</dbReference>
<dbReference type="InterPro" id="IPR038190">
    <property type="entry name" value="SRI_sf"/>
</dbReference>
<dbReference type="SMART" id="SM00508">
    <property type="entry name" value="PostSET"/>
    <property type="match status" value="1"/>
</dbReference>
<dbReference type="InterPro" id="IPR001214">
    <property type="entry name" value="SET_dom"/>
</dbReference>
<feature type="compositionally biased region" description="Basic and acidic residues" evidence="15">
    <location>
        <begin position="772"/>
        <end position="781"/>
    </location>
</feature>
<name>A0A427YK60_9TREE</name>
<gene>
    <name evidence="19" type="primary">SET2</name>
    <name evidence="19" type="ORF">EHS25_009774</name>
</gene>
<evidence type="ECO:0000256" key="3">
    <source>
        <dbReference type="ARBA" id="ARBA00012178"/>
    </source>
</evidence>
<feature type="compositionally biased region" description="Low complexity" evidence="15">
    <location>
        <begin position="782"/>
        <end position="808"/>
    </location>
</feature>
<dbReference type="Pfam" id="PF17907">
    <property type="entry name" value="AWS"/>
    <property type="match status" value="1"/>
</dbReference>
<dbReference type="STRING" id="1890683.A0A427YK60"/>
<evidence type="ECO:0000256" key="15">
    <source>
        <dbReference type="SAM" id="MobiDB-lite"/>
    </source>
</evidence>
<comment type="catalytic activity">
    <reaction evidence="14">
        <text>L-lysyl(36)-[histone H3] + 3 S-adenosyl-L-methionine = N(6),N(6),N(6)-trimethyl-L-lysyl(36)-[histone H3] + 3 S-adenosyl-L-homocysteine + 3 H(+)</text>
        <dbReference type="Rhea" id="RHEA:60324"/>
        <dbReference type="Rhea" id="RHEA-COMP:9785"/>
        <dbReference type="Rhea" id="RHEA-COMP:15536"/>
        <dbReference type="ChEBI" id="CHEBI:15378"/>
        <dbReference type="ChEBI" id="CHEBI:29969"/>
        <dbReference type="ChEBI" id="CHEBI:57856"/>
        <dbReference type="ChEBI" id="CHEBI:59789"/>
        <dbReference type="ChEBI" id="CHEBI:61961"/>
        <dbReference type="EC" id="2.1.1.359"/>
    </reaction>
</comment>
<evidence type="ECO:0000256" key="10">
    <source>
        <dbReference type="ARBA" id="ARBA00023015"/>
    </source>
</evidence>
<evidence type="ECO:0000256" key="4">
    <source>
        <dbReference type="ARBA" id="ARBA00018028"/>
    </source>
</evidence>
<dbReference type="SMART" id="SM00570">
    <property type="entry name" value="AWS"/>
    <property type="match status" value="1"/>
</dbReference>
<feature type="compositionally biased region" description="Polar residues" evidence="15">
    <location>
        <begin position="809"/>
        <end position="819"/>
    </location>
</feature>
<feature type="domain" description="Post-SET" evidence="17">
    <location>
        <begin position="323"/>
        <end position="339"/>
    </location>
</feature>
<proteinExistence type="predicted"/>
<comment type="caution">
    <text evidence="19">The sequence shown here is derived from an EMBL/GenBank/DDBJ whole genome shotgun (WGS) entry which is preliminary data.</text>
</comment>
<evidence type="ECO:0000256" key="8">
    <source>
        <dbReference type="ARBA" id="ARBA00022679"/>
    </source>
</evidence>
<dbReference type="Pfam" id="PF08236">
    <property type="entry name" value="SRI"/>
    <property type="match status" value="1"/>
</dbReference>
<dbReference type="Proteomes" id="UP000279259">
    <property type="component" value="Unassembled WGS sequence"/>
</dbReference>
<protein>
    <recommendedName>
        <fullName evidence="4">Histone-lysine N-methyltransferase, H3 lysine-36 specific</fullName>
        <ecNumber evidence="3">2.1.1.359</ecNumber>
    </recommendedName>
    <alternativeName>
        <fullName evidence="13">SET domain-containing protein 2</fullName>
    </alternativeName>
</protein>
<feature type="compositionally biased region" description="Basic residues" evidence="15">
    <location>
        <begin position="747"/>
        <end position="760"/>
    </location>
</feature>
<dbReference type="Gene3D" id="2.170.270.10">
    <property type="entry name" value="SET domain"/>
    <property type="match status" value="1"/>
</dbReference>
<keyword evidence="8 19" id="KW-0808">Transferase</keyword>
<evidence type="ECO:0000313" key="20">
    <source>
        <dbReference type="Proteomes" id="UP000279259"/>
    </source>
</evidence>
<feature type="region of interest" description="Disordered" evidence="15">
    <location>
        <begin position="886"/>
        <end position="908"/>
    </location>
</feature>
<dbReference type="PROSITE" id="PS51568">
    <property type="entry name" value="SAM_MT43_SET2_1"/>
    <property type="match status" value="1"/>
</dbReference>
<feature type="region of interest" description="Disordered" evidence="15">
    <location>
        <begin position="628"/>
        <end position="673"/>
    </location>
</feature>
<dbReference type="PROSITE" id="PS50280">
    <property type="entry name" value="SET"/>
    <property type="match status" value="1"/>
</dbReference>
<evidence type="ECO:0000256" key="12">
    <source>
        <dbReference type="ARBA" id="ARBA00023242"/>
    </source>
</evidence>
<feature type="compositionally biased region" description="Pro residues" evidence="15">
    <location>
        <begin position="576"/>
        <end position="597"/>
    </location>
</feature>
<keyword evidence="9" id="KW-0949">S-adenosyl-L-methionine</keyword>
<dbReference type="GO" id="GO:0140955">
    <property type="term" value="F:histone H3K36 trimethyltransferase activity"/>
    <property type="evidence" value="ECO:0007669"/>
    <property type="project" value="UniProtKB-EC"/>
</dbReference>
<evidence type="ECO:0000256" key="7">
    <source>
        <dbReference type="ARBA" id="ARBA00022603"/>
    </source>
</evidence>
<feature type="compositionally biased region" description="Basic and acidic residues" evidence="15">
    <location>
        <begin position="728"/>
        <end position="746"/>
    </location>
</feature>
<evidence type="ECO:0000259" key="17">
    <source>
        <dbReference type="PROSITE" id="PS50868"/>
    </source>
</evidence>
<keyword evidence="20" id="KW-1185">Reference proteome</keyword>
<dbReference type="GO" id="GO:0032259">
    <property type="term" value="P:methylation"/>
    <property type="evidence" value="ECO:0007669"/>
    <property type="project" value="UniProtKB-KW"/>
</dbReference>
<dbReference type="SUPFAM" id="SSF82199">
    <property type="entry name" value="SET domain"/>
    <property type="match status" value="1"/>
</dbReference>
<dbReference type="GO" id="GO:0006355">
    <property type="term" value="P:regulation of DNA-templated transcription"/>
    <property type="evidence" value="ECO:0007669"/>
    <property type="project" value="InterPro"/>
</dbReference>
<keyword evidence="11" id="KW-0804">Transcription</keyword>
<evidence type="ECO:0000259" key="16">
    <source>
        <dbReference type="PROSITE" id="PS50280"/>
    </source>
</evidence>
<keyword evidence="5" id="KW-0158">Chromosome</keyword>
<keyword evidence="10" id="KW-0805">Transcription regulation</keyword>
<dbReference type="EC" id="2.1.1.359" evidence="3"/>